<protein>
    <submittedName>
        <fullName evidence="7">Acylamino-acid-releasing enzyme</fullName>
    </submittedName>
</protein>
<dbReference type="VEuPathDB" id="GiardiaDB:QR46_0992"/>
<dbReference type="VEuPathDB" id="GiardiaDB:GL50803_0015574"/>
<dbReference type="Gene3D" id="3.40.50.1820">
    <property type="entry name" value="alpha/beta hydrolase"/>
    <property type="match status" value="1"/>
</dbReference>
<dbReference type="GO" id="GO:0004252">
    <property type="term" value="F:serine-type endopeptidase activity"/>
    <property type="evidence" value="ECO:0007669"/>
    <property type="project" value="TreeGrafter"/>
</dbReference>
<name>V6TD02_GIAIN</name>
<keyword evidence="4" id="KW-0378">Hydrolase</keyword>
<organism evidence="7 8">
    <name type="scientific">Giardia intestinalis</name>
    <name type="common">Giardia lamblia</name>
    <dbReference type="NCBI Taxonomy" id="5741"/>
    <lineage>
        <taxon>Eukaryota</taxon>
        <taxon>Metamonada</taxon>
        <taxon>Diplomonadida</taxon>
        <taxon>Hexamitidae</taxon>
        <taxon>Giardiinae</taxon>
        <taxon>Giardia</taxon>
    </lineage>
</organism>
<dbReference type="Pfam" id="PF00326">
    <property type="entry name" value="Peptidase_S9"/>
    <property type="match status" value="1"/>
</dbReference>
<evidence type="ECO:0000256" key="5">
    <source>
        <dbReference type="SAM" id="Phobius"/>
    </source>
</evidence>
<dbReference type="SUPFAM" id="SSF53474">
    <property type="entry name" value="alpha/beta-Hydrolases"/>
    <property type="match status" value="1"/>
</dbReference>
<dbReference type="InterPro" id="IPR029058">
    <property type="entry name" value="AB_hydrolase_fold"/>
</dbReference>
<evidence type="ECO:0000259" key="6">
    <source>
        <dbReference type="Pfam" id="PF00326"/>
    </source>
</evidence>
<feature type="non-terminal residue" evidence="7">
    <location>
        <position position="1"/>
    </location>
</feature>
<proteinExistence type="inferred from homology"/>
<dbReference type="GO" id="GO:0006508">
    <property type="term" value="P:proteolysis"/>
    <property type="evidence" value="ECO:0007669"/>
    <property type="project" value="UniProtKB-KW"/>
</dbReference>
<gene>
    <name evidence="7" type="ORF">DHA2_15574</name>
</gene>
<dbReference type="VEuPathDB" id="GiardiaDB:DHA2_15574"/>
<accession>V6TD02</accession>
<keyword evidence="2" id="KW-0645">Protease</keyword>
<reference evidence="7 8" key="2">
    <citation type="journal article" date="2013" name="Genome Biol. Evol.">
        <title>Genome sequencing of Giardia lamblia genotypes A2 and B isolates (DH and GS) and comparative analysis with the genomes of genotypes A1 and E (WB and Pig).</title>
        <authorList>
            <person name="Adam R.D."/>
            <person name="Dahlstrom E.W."/>
            <person name="Martens C.A."/>
            <person name="Bruno D.P."/>
            <person name="Barbian K.D."/>
            <person name="Ricklefs S.M."/>
            <person name="Hernandez M.M."/>
            <person name="Narla N.P."/>
            <person name="Patel R.B."/>
            <person name="Porcella S.F."/>
            <person name="Nash T.E."/>
        </authorList>
    </citation>
    <scope>NUCLEOTIDE SEQUENCE [LARGE SCALE GENOMIC DNA]</scope>
    <source>
        <strain evidence="7 8">DH</strain>
    </source>
</reference>
<dbReference type="PANTHER" id="PTHR42776">
    <property type="entry name" value="SERINE PEPTIDASE S9 FAMILY MEMBER"/>
    <property type="match status" value="1"/>
</dbReference>
<feature type="transmembrane region" description="Helical" evidence="5">
    <location>
        <begin position="21"/>
        <end position="44"/>
    </location>
</feature>
<dbReference type="EMBL" id="AHGT01000039">
    <property type="protein sequence ID" value="ESU36783.1"/>
    <property type="molecule type" value="Genomic_DNA"/>
</dbReference>
<comment type="similarity">
    <text evidence="1">Belongs to the peptidase S9C family.</text>
</comment>
<evidence type="ECO:0000256" key="4">
    <source>
        <dbReference type="ARBA" id="ARBA00022801"/>
    </source>
</evidence>
<dbReference type="PANTHER" id="PTHR42776:SF13">
    <property type="entry name" value="DIPEPTIDYL-PEPTIDASE 5"/>
    <property type="match status" value="1"/>
</dbReference>
<feature type="domain" description="Peptidase S9 prolyl oligopeptidase catalytic" evidence="6">
    <location>
        <begin position="531"/>
        <end position="739"/>
    </location>
</feature>
<evidence type="ECO:0000256" key="1">
    <source>
        <dbReference type="ARBA" id="ARBA00010040"/>
    </source>
</evidence>
<sequence>VVHYGSARRHKMLTVHHFHPLAKNIFQGMAFAWLFLGWALSVTFDVHENIKLRRLGTFALNPKAEAILFTQSEYVQGTDSSHSTLYYISGPEKEPIQVCPLNVHASNVLYSSANNLYYFTDISSALDSAVNALYSFDPDTQLCTLLSNLPVDIDAIKVSPDGSLLAFSADVYIYNHTNRPLTNTKLEQERLAALPYKAKVFTEGYMRHWDEEAWPGLYRHLFVAPLPMTGLVTEDTVVDIMPGFDGDAPLKPFGGTESFAFSHDGSRLAFTTQIGGHKQWMTNDSIYYVDIIRHASAAHRSVRISSTAPTCLTCTNDGRDANPVFSSTDPDLLYYLSMNEPTSESDMLRLRRVSVSSQEINDLSPSFDGSFDAFTLARDEDVVFVLAHIKARAVILQCRISLGITMDTCTTVFTGGEVSQYEFTAGENRIYMSLSSFQFPADIFSLPLSFVDRSTLTISEAERVTAINADIMEHWDKLYRPEEFYLKSEIDGALVHSFFFHPHNNFDTSRDKCPLILYVHGGPESPWDDSWSYRWNPQILVEQGYCVLATNFHGSGSFGEEFQKSIRQHWFDIPVDDTMSAWKYVHETYSYVDKEKTCAMGASYGGTHVNWLMGHTDNITCFIVHDGIFDLTSFGLDTDELFFVIREMGGPVWEQFEMYERWNPARSAKNFSKPALVIHGGKDFRIHEYHGIALFQSLQLRGVPSRFIYFPTQSHWVWQPQESVVWHTEVVAWLDKYLKE</sequence>
<comment type="caution">
    <text evidence="7">The sequence shown here is derived from an EMBL/GenBank/DDBJ whole genome shotgun (WGS) entry which is preliminary data.</text>
</comment>
<evidence type="ECO:0000256" key="2">
    <source>
        <dbReference type="ARBA" id="ARBA00022670"/>
    </source>
</evidence>
<dbReference type="FunFam" id="3.40.50.1820:FF:000028">
    <property type="entry name" value="S9 family peptidase"/>
    <property type="match status" value="1"/>
</dbReference>
<dbReference type="Proteomes" id="UP000018320">
    <property type="component" value="Unassembled WGS sequence"/>
</dbReference>
<evidence type="ECO:0000313" key="8">
    <source>
        <dbReference type="Proteomes" id="UP000018320"/>
    </source>
</evidence>
<dbReference type="SUPFAM" id="SSF82171">
    <property type="entry name" value="DPP6 N-terminal domain-like"/>
    <property type="match status" value="1"/>
</dbReference>
<keyword evidence="5" id="KW-1133">Transmembrane helix</keyword>
<keyword evidence="5" id="KW-0812">Transmembrane</keyword>
<dbReference type="InterPro" id="IPR001375">
    <property type="entry name" value="Peptidase_S9_cat"/>
</dbReference>
<keyword evidence="5" id="KW-0472">Membrane</keyword>
<evidence type="ECO:0000256" key="3">
    <source>
        <dbReference type="ARBA" id="ARBA00022729"/>
    </source>
</evidence>
<keyword evidence="3" id="KW-0732">Signal</keyword>
<reference evidence="8" key="1">
    <citation type="submission" date="2012-02" db="EMBL/GenBank/DDBJ databases">
        <title>Genome sequencing of Giardia lamblia Genotypes A2 and B isolates (DH and GS) and comparative analysis with the genomes of Genotypes A1 and E (WB and Pig).</title>
        <authorList>
            <person name="Adam R."/>
            <person name="Dahlstrom E."/>
            <person name="Martens C."/>
            <person name="Bruno D."/>
            <person name="Barbian K."/>
            <person name="Porcella S.F."/>
            <person name="Nash T."/>
        </authorList>
    </citation>
    <scope>NUCLEOTIDE SEQUENCE</scope>
    <source>
        <strain evidence="8">DH</strain>
    </source>
</reference>
<dbReference type="AlphaFoldDB" id="V6TD02"/>
<dbReference type="VEuPathDB" id="GiardiaDB:GL50581_1499"/>
<evidence type="ECO:0000313" key="7">
    <source>
        <dbReference type="EMBL" id="ESU36783.1"/>
    </source>
</evidence>